<organism evidence="2 3">
    <name type="scientific">Mycena metata</name>
    <dbReference type="NCBI Taxonomy" id="1033252"/>
    <lineage>
        <taxon>Eukaryota</taxon>
        <taxon>Fungi</taxon>
        <taxon>Dikarya</taxon>
        <taxon>Basidiomycota</taxon>
        <taxon>Agaricomycotina</taxon>
        <taxon>Agaricomycetes</taxon>
        <taxon>Agaricomycetidae</taxon>
        <taxon>Agaricales</taxon>
        <taxon>Marasmiineae</taxon>
        <taxon>Mycenaceae</taxon>
        <taxon>Mycena</taxon>
    </lineage>
</organism>
<evidence type="ECO:0000256" key="1">
    <source>
        <dbReference type="SAM" id="MobiDB-lite"/>
    </source>
</evidence>
<dbReference type="Proteomes" id="UP001215598">
    <property type="component" value="Unassembled WGS sequence"/>
</dbReference>
<sequence length="323" mass="35687">MRENSRILHYLDALDYVMYGRRDPPLPPPPLPPPAAFPQLSPLNSRAPSPAPGSPPPTRAVLRDRSPTPSAPPAKRKRRPSTSGPPPTRGVIIEGSPPPSTPPIKRRGGHPGIAAAADALRPRDRCIRLIAWIQENTPPVQVDVPVSNGQFRLLDHKVLLGSMNPPVEHGSALQKFVREGDDGSWRDIGWGTNISIGEATQVVLRYKGVEELKNWGLHNVLPVIHDAHLELDGKNRSRQNGENLRLSRLQAISRNGRKMVGRQEGLFPRISKQWVWDSDDADSVLENIGDWADRKAAKAKVFNQGNRLNETAQDTIEYVAPPQ</sequence>
<keyword evidence="3" id="KW-1185">Reference proteome</keyword>
<gene>
    <name evidence="2" type="ORF">B0H16DRAFT_1477497</name>
</gene>
<feature type="region of interest" description="Disordered" evidence="1">
    <location>
        <begin position="21"/>
        <end position="111"/>
    </location>
</feature>
<protein>
    <submittedName>
        <fullName evidence="2">Uncharacterized protein</fullName>
    </submittedName>
</protein>
<name>A0AAD7H9Q0_9AGAR</name>
<dbReference type="EMBL" id="JARKIB010000310">
    <property type="protein sequence ID" value="KAJ7715342.1"/>
    <property type="molecule type" value="Genomic_DNA"/>
</dbReference>
<evidence type="ECO:0000313" key="2">
    <source>
        <dbReference type="EMBL" id="KAJ7715342.1"/>
    </source>
</evidence>
<feature type="compositionally biased region" description="Pro residues" evidence="1">
    <location>
        <begin position="25"/>
        <end position="36"/>
    </location>
</feature>
<evidence type="ECO:0000313" key="3">
    <source>
        <dbReference type="Proteomes" id="UP001215598"/>
    </source>
</evidence>
<feature type="compositionally biased region" description="Pro residues" evidence="1">
    <location>
        <begin position="49"/>
        <end position="58"/>
    </location>
</feature>
<reference evidence="2" key="1">
    <citation type="submission" date="2023-03" db="EMBL/GenBank/DDBJ databases">
        <title>Massive genome expansion in bonnet fungi (Mycena s.s.) driven by repeated elements and novel gene families across ecological guilds.</title>
        <authorList>
            <consortium name="Lawrence Berkeley National Laboratory"/>
            <person name="Harder C.B."/>
            <person name="Miyauchi S."/>
            <person name="Viragh M."/>
            <person name="Kuo A."/>
            <person name="Thoen E."/>
            <person name="Andreopoulos B."/>
            <person name="Lu D."/>
            <person name="Skrede I."/>
            <person name="Drula E."/>
            <person name="Henrissat B."/>
            <person name="Morin E."/>
            <person name="Kohler A."/>
            <person name="Barry K."/>
            <person name="LaButti K."/>
            <person name="Morin E."/>
            <person name="Salamov A."/>
            <person name="Lipzen A."/>
            <person name="Mereny Z."/>
            <person name="Hegedus B."/>
            <person name="Baldrian P."/>
            <person name="Stursova M."/>
            <person name="Weitz H."/>
            <person name="Taylor A."/>
            <person name="Grigoriev I.V."/>
            <person name="Nagy L.G."/>
            <person name="Martin F."/>
            <person name="Kauserud H."/>
        </authorList>
    </citation>
    <scope>NUCLEOTIDE SEQUENCE</scope>
    <source>
        <strain evidence="2">CBHHK182m</strain>
    </source>
</reference>
<proteinExistence type="predicted"/>
<dbReference type="AlphaFoldDB" id="A0AAD7H9Q0"/>
<accession>A0AAD7H9Q0</accession>
<comment type="caution">
    <text evidence="2">The sequence shown here is derived from an EMBL/GenBank/DDBJ whole genome shotgun (WGS) entry which is preliminary data.</text>
</comment>